<dbReference type="EMBL" id="HAED01007345">
    <property type="protein sequence ID" value="SBQ93557.1"/>
    <property type="molecule type" value="Transcribed_RNA"/>
</dbReference>
<evidence type="ECO:0000313" key="1">
    <source>
        <dbReference type="EMBL" id="SBQ93557.1"/>
    </source>
</evidence>
<dbReference type="AlphaFoldDB" id="A0A1A8I8X4"/>
<gene>
    <name evidence="1" type="primary">Nfu_g_1_012390</name>
</gene>
<accession>A0A1A8I8X4</accession>
<reference evidence="1" key="2">
    <citation type="submission" date="2016-06" db="EMBL/GenBank/DDBJ databases">
        <title>The genome of a short-lived fish provides insights into sex chromosome evolution and the genetic control of aging.</title>
        <authorList>
            <person name="Reichwald K."/>
            <person name="Felder M."/>
            <person name="Petzold A."/>
            <person name="Koch P."/>
            <person name="Groth M."/>
            <person name="Platzer M."/>
        </authorList>
    </citation>
    <scope>NUCLEOTIDE SEQUENCE</scope>
    <source>
        <tissue evidence="1">Brain</tissue>
    </source>
</reference>
<protein>
    <submittedName>
        <fullName evidence="1">Uncharacterized protein</fullName>
    </submittedName>
</protein>
<feature type="non-terminal residue" evidence="1">
    <location>
        <position position="47"/>
    </location>
</feature>
<organism evidence="1">
    <name type="scientific">Nothobranchius kuhntae</name>
    <name type="common">Beira killifish</name>
    <dbReference type="NCBI Taxonomy" id="321403"/>
    <lineage>
        <taxon>Eukaryota</taxon>
        <taxon>Metazoa</taxon>
        <taxon>Chordata</taxon>
        <taxon>Craniata</taxon>
        <taxon>Vertebrata</taxon>
        <taxon>Euteleostomi</taxon>
        <taxon>Actinopterygii</taxon>
        <taxon>Neopterygii</taxon>
        <taxon>Teleostei</taxon>
        <taxon>Neoteleostei</taxon>
        <taxon>Acanthomorphata</taxon>
        <taxon>Ovalentaria</taxon>
        <taxon>Atherinomorphae</taxon>
        <taxon>Cyprinodontiformes</taxon>
        <taxon>Nothobranchiidae</taxon>
        <taxon>Nothobranchius</taxon>
    </lineage>
</organism>
<name>A0A1A8I8X4_NOTKU</name>
<reference evidence="1" key="1">
    <citation type="submission" date="2016-05" db="EMBL/GenBank/DDBJ databases">
        <authorList>
            <person name="Lavstsen T."/>
            <person name="Jespersen J.S."/>
        </authorList>
    </citation>
    <scope>NUCLEOTIDE SEQUENCE</scope>
    <source>
        <tissue evidence="1">Brain</tissue>
    </source>
</reference>
<feature type="non-terminal residue" evidence="1">
    <location>
        <position position="1"/>
    </location>
</feature>
<proteinExistence type="predicted"/>
<sequence>PSISPVIPANLSYEIRCVLVPVSRLVSSNHAWSCIPCPAIQDPLAST</sequence>